<keyword evidence="3 5" id="KW-0131">Cell cycle</keyword>
<proteinExistence type="inferred from homology"/>
<dbReference type="GO" id="GO:0000917">
    <property type="term" value="P:division septum assembly"/>
    <property type="evidence" value="ECO:0007669"/>
    <property type="project" value="UniProtKB-KW"/>
</dbReference>
<evidence type="ECO:0000256" key="5">
    <source>
        <dbReference type="HAMAP-Rule" id="MF_01197"/>
    </source>
</evidence>
<gene>
    <name evidence="5" type="primary">sepF</name>
    <name evidence="6" type="ORF">OE105_06100</name>
</gene>
<dbReference type="Pfam" id="PF04472">
    <property type="entry name" value="SepF"/>
    <property type="match status" value="1"/>
</dbReference>
<comment type="subunit">
    <text evidence="5">Homodimer. Interacts with FtsZ.</text>
</comment>
<dbReference type="InterPro" id="IPR007561">
    <property type="entry name" value="Cell_div_SepF/SepF-rel"/>
</dbReference>
<comment type="function">
    <text evidence="4 5">Cell division protein that is part of the divisome complex and is recruited early to the Z-ring. Probably stimulates Z-ring formation, perhaps through the cross-linking of FtsZ protofilaments. Its function overlaps with FtsA.</text>
</comment>
<dbReference type="AlphaFoldDB" id="A0A9E8M1S2"/>
<dbReference type="PANTHER" id="PTHR35798:SF1">
    <property type="entry name" value="CELL DIVISION PROTEIN SEPF"/>
    <property type="match status" value="1"/>
</dbReference>
<dbReference type="Gene3D" id="3.30.110.150">
    <property type="entry name" value="SepF-like protein"/>
    <property type="match status" value="1"/>
</dbReference>
<dbReference type="EMBL" id="CP106877">
    <property type="protein sequence ID" value="WAA13669.1"/>
    <property type="molecule type" value="Genomic_DNA"/>
</dbReference>
<dbReference type="KEGG" id="fhl:OE105_06100"/>
<keyword evidence="5" id="KW-0963">Cytoplasm</keyword>
<evidence type="ECO:0000313" key="6">
    <source>
        <dbReference type="EMBL" id="WAA13669.1"/>
    </source>
</evidence>
<dbReference type="InterPro" id="IPR038594">
    <property type="entry name" value="SepF-like_sf"/>
</dbReference>
<evidence type="ECO:0000256" key="3">
    <source>
        <dbReference type="ARBA" id="ARBA00023306"/>
    </source>
</evidence>
<reference evidence="6" key="1">
    <citation type="submission" date="2022-09" db="EMBL/GenBank/DDBJ databases">
        <title>Complete Genomes of Fervidibacillus albus and Fervidibacillus halotolerans isolated from tidal flat sediments.</title>
        <authorList>
            <person name="Kwon K.K."/>
            <person name="Yang S.-H."/>
            <person name="Park M.J."/>
            <person name="Oh H.-M."/>
        </authorList>
    </citation>
    <scope>NUCLEOTIDE SEQUENCE</scope>
    <source>
        <strain evidence="6">MEBiC13594</strain>
    </source>
</reference>
<sequence length="141" mass="16185">MGIKSKLKDWFDLNNDYNDMYEEDFSSNMVQEQDKSKQTIVSLKSIQQSSKVILMEPRVFNDAQTIADHLKNRRAVVVNLQRMETEHARRIVDFLSGTVYAINGDIQKVGTQTFLCVPDNVEVAGSISEGFVTDENHVKRW</sequence>
<dbReference type="RefSeq" id="WP_275421858.1">
    <property type="nucleotide sequence ID" value="NZ_CP106877.1"/>
</dbReference>
<accession>A0A9E8M1S2</accession>
<keyword evidence="1 5" id="KW-0132">Cell division</keyword>
<dbReference type="Proteomes" id="UP001164726">
    <property type="component" value="Chromosome"/>
</dbReference>
<protein>
    <recommendedName>
        <fullName evidence="5">Cell division protein SepF</fullName>
    </recommendedName>
</protein>
<evidence type="ECO:0000313" key="7">
    <source>
        <dbReference type="Proteomes" id="UP001164726"/>
    </source>
</evidence>
<dbReference type="PANTHER" id="PTHR35798">
    <property type="entry name" value="CELL DIVISION PROTEIN SEPF"/>
    <property type="match status" value="1"/>
</dbReference>
<evidence type="ECO:0000256" key="2">
    <source>
        <dbReference type="ARBA" id="ARBA00023210"/>
    </source>
</evidence>
<name>A0A9E8M1S2_9BACI</name>
<evidence type="ECO:0000256" key="4">
    <source>
        <dbReference type="ARBA" id="ARBA00044936"/>
    </source>
</evidence>
<comment type="subcellular location">
    <subcellularLocation>
        <location evidence="5">Cytoplasm</location>
    </subcellularLocation>
    <text evidence="5">Localizes to the division site, in a FtsZ-dependent manner.</text>
</comment>
<comment type="similarity">
    <text evidence="5">Belongs to the SepF family.</text>
</comment>
<dbReference type="InterPro" id="IPR023052">
    <property type="entry name" value="Cell_div_SepF"/>
</dbReference>
<keyword evidence="7" id="KW-1185">Reference proteome</keyword>
<evidence type="ECO:0000256" key="1">
    <source>
        <dbReference type="ARBA" id="ARBA00022618"/>
    </source>
</evidence>
<keyword evidence="2 5" id="KW-0717">Septation</keyword>
<dbReference type="GO" id="GO:0005737">
    <property type="term" value="C:cytoplasm"/>
    <property type="evidence" value="ECO:0007669"/>
    <property type="project" value="UniProtKB-SubCell"/>
</dbReference>
<organism evidence="6 7">
    <name type="scientific">Fervidibacillus halotolerans</name>
    <dbReference type="NCBI Taxonomy" id="2980027"/>
    <lineage>
        <taxon>Bacteria</taxon>
        <taxon>Bacillati</taxon>
        <taxon>Bacillota</taxon>
        <taxon>Bacilli</taxon>
        <taxon>Bacillales</taxon>
        <taxon>Bacillaceae</taxon>
        <taxon>Fervidibacillus</taxon>
    </lineage>
</organism>
<dbReference type="HAMAP" id="MF_01197">
    <property type="entry name" value="SepF"/>
    <property type="match status" value="1"/>
</dbReference>
<dbReference type="GO" id="GO:0043093">
    <property type="term" value="P:FtsZ-dependent cytokinesis"/>
    <property type="evidence" value="ECO:0007669"/>
    <property type="project" value="UniProtKB-UniRule"/>
</dbReference>